<dbReference type="PANTHER" id="PTHR46366:SF1">
    <property type="entry name" value="PDZ DOMAIN-CONTAINING PROTEIN C1685.05"/>
    <property type="match status" value="1"/>
</dbReference>
<dbReference type="GO" id="GO:0004252">
    <property type="term" value="F:serine-type endopeptidase activity"/>
    <property type="evidence" value="ECO:0007669"/>
    <property type="project" value="InterPro"/>
</dbReference>
<evidence type="ECO:0000256" key="1">
    <source>
        <dbReference type="ARBA" id="ARBA00010541"/>
    </source>
</evidence>
<dbReference type="Gene3D" id="2.40.10.120">
    <property type="match status" value="1"/>
</dbReference>
<dbReference type="Pfam" id="PF12812">
    <property type="entry name" value="PDZ_1"/>
    <property type="match status" value="2"/>
</dbReference>
<evidence type="ECO:0000313" key="4">
    <source>
        <dbReference type="EMBL" id="KAG0315325.1"/>
    </source>
</evidence>
<evidence type="ECO:0000259" key="3">
    <source>
        <dbReference type="PROSITE" id="PS50106"/>
    </source>
</evidence>
<name>A0A9P6UQU0_9FUNG</name>
<reference evidence="4" key="1">
    <citation type="journal article" date="2020" name="Fungal Divers.">
        <title>Resolving the Mortierellaceae phylogeny through synthesis of multi-gene phylogenetics and phylogenomics.</title>
        <authorList>
            <person name="Vandepol N."/>
            <person name="Liber J."/>
            <person name="Desiro A."/>
            <person name="Na H."/>
            <person name="Kennedy M."/>
            <person name="Barry K."/>
            <person name="Grigoriev I.V."/>
            <person name="Miller A.N."/>
            <person name="O'Donnell K."/>
            <person name="Stajich J.E."/>
            <person name="Bonito G."/>
        </authorList>
    </citation>
    <scope>NUCLEOTIDE SEQUENCE</scope>
    <source>
        <strain evidence="4">NVP60</strain>
    </source>
</reference>
<dbReference type="PANTHER" id="PTHR46366">
    <property type="entry name" value="PRO-APOPTOTIC SERINE PROTEASE NMA111"/>
    <property type="match status" value="1"/>
</dbReference>
<evidence type="ECO:0000313" key="5">
    <source>
        <dbReference type="Proteomes" id="UP000823405"/>
    </source>
</evidence>
<dbReference type="InterPro" id="IPR025926">
    <property type="entry name" value="PDZ-like_dom"/>
</dbReference>
<organism evidence="4 5">
    <name type="scientific">Linnemannia gamsii</name>
    <dbReference type="NCBI Taxonomy" id="64522"/>
    <lineage>
        <taxon>Eukaryota</taxon>
        <taxon>Fungi</taxon>
        <taxon>Fungi incertae sedis</taxon>
        <taxon>Mucoromycota</taxon>
        <taxon>Mortierellomycotina</taxon>
        <taxon>Mortierellomycetes</taxon>
        <taxon>Mortierellales</taxon>
        <taxon>Mortierellaceae</taxon>
        <taxon>Linnemannia</taxon>
    </lineage>
</organism>
<dbReference type="OrthoDB" id="4217619at2759"/>
<dbReference type="CDD" id="cd06719">
    <property type="entry name" value="PDZ2-4_Nma111p-like"/>
    <property type="match status" value="1"/>
</dbReference>
<dbReference type="InterPro" id="IPR001940">
    <property type="entry name" value="Peptidase_S1C"/>
</dbReference>
<dbReference type="InterPro" id="IPR009003">
    <property type="entry name" value="Peptidase_S1_PA"/>
</dbReference>
<feature type="compositionally biased region" description="Polar residues" evidence="2">
    <location>
        <begin position="1141"/>
        <end position="1152"/>
    </location>
</feature>
<proteinExistence type="inferred from homology"/>
<dbReference type="Pfam" id="PF00595">
    <property type="entry name" value="PDZ"/>
    <property type="match status" value="1"/>
</dbReference>
<sequence length="1209" mass="130447">MNRARRESLNCLNADKETLEFFAAQEQTRPSPDMSQQEKFPGMERPSGRNRSKSLAHGLTWAQAMNGRAVTPADMFGINNADDSSWQGPWVNNNAQAGGASASGGGGASAAGEGMDPHRLHHHQGTLLDSGLGGGGGSIGAPIVGNNAKAIAALNTAAPVIPLTEGVASSTPKLMTWESTLEKSIRSIVSITANHVRSFDTETSGAYSATGFLVDAQKGIILTNRHVVSPAPILALAVLSNYEEVELKPIYRDPVHDFGFMQFDISKVRFMQLEEIPLSPERARVGLEIRVVGNDAGEKLSILAGTLARLDRQAPEYGQGEYNDFNTFYLQAASSTSGGSSGSPVLDIEGHAVALNAGGASKASASYYLPLDRIKRALEYVQAGQQVPRGTLQTDFNYFPYDELRRLGLKISMEEQIRLHFPNETGMLVVKTVLPKGPAAVQLIPGDIVIQCNGNPIANFIQLFTVIDDSVGQNITLTIVRGSNSQMLTFTFVVQDLHSITPDRFVEVGGGVVNELSYQLAHSYGQPCGGVYVATSGHMLASASAWRKSIIVAVNNIPTPNLDAFMQALTTLPDGARVPIRFYTLQKAFKEKIMIMHVDRHWHKCRLAIRNDKTGLWDFTDLPPPPPSQPYAPATAIYPTINPALHPAPVIMPSFVAIDFHLPFLVDGMKATQFYGTGLVVSTNPPLVVCDRDTIPISIGDIFITFANSVIIPGRLVYLHPHYNFVVLTYDAALLADTPVKPATFSDKSLMQGDECYLVGVGTDQSPVIKKTTVSNVGNIGTRECSPPRWRAMNVEGIKVDDPVGTQGGVLCDSDGLVQALWVNYSSQDEKGNDITFMSGLDVQAVAQVIQPFMRGEYPKLRALDVEFWTMRIAAARSLGLTDEWVQKIESDPNSKHSLLYVLSLLDASSPCSQMLKVGDIVLELEGRVATGMKDLERARNVESVRMTVLREGQELCLAVPTVPLIGTDTNRILAWAGALIQMPYKAVLEQVSNVPQGVYVSCTLYGSPASTALRPGVWITEIDGIAVSDLDEFLDAVHNHENKVVRSRQGSVCEVALKRLSLAHSSKRLSNTVLHIQHMQAHPGGLPANHSPAGLAAMAAMAPIITSHGAPKDGADIHPHDGAPMHAPENRTGPLEVAQSPCSSVPGSPSMGNPDDAAQSQGYVRIKIQARNGTVSVIAMKLDPIYWSTTQLLPDPESVSGWKMVDVL</sequence>
<dbReference type="AlphaFoldDB" id="A0A9P6UQU0"/>
<protein>
    <recommendedName>
        <fullName evidence="3">PDZ domain-containing protein</fullName>
    </recommendedName>
</protein>
<feature type="region of interest" description="Disordered" evidence="2">
    <location>
        <begin position="87"/>
        <end position="131"/>
    </location>
</feature>
<dbReference type="Gene3D" id="2.30.42.10">
    <property type="match status" value="2"/>
</dbReference>
<feature type="domain" description="PDZ" evidence="3">
    <location>
        <begin position="407"/>
        <end position="459"/>
    </location>
</feature>
<dbReference type="SMART" id="SM00228">
    <property type="entry name" value="PDZ"/>
    <property type="match status" value="3"/>
</dbReference>
<dbReference type="SUPFAM" id="SSF50494">
    <property type="entry name" value="Trypsin-like serine proteases"/>
    <property type="match status" value="2"/>
</dbReference>
<comment type="caution">
    <text evidence="4">The sequence shown here is derived from an EMBL/GenBank/DDBJ whole genome shotgun (WGS) entry which is preliminary data.</text>
</comment>
<feature type="compositionally biased region" description="Basic and acidic residues" evidence="2">
    <location>
        <begin position="1111"/>
        <end position="1124"/>
    </location>
</feature>
<dbReference type="PRINTS" id="PR00834">
    <property type="entry name" value="PROTEASES2C"/>
</dbReference>
<dbReference type="Gene3D" id="2.40.10.10">
    <property type="entry name" value="Trypsin-like serine proteases"/>
    <property type="match status" value="2"/>
</dbReference>
<feature type="region of interest" description="Disordered" evidence="2">
    <location>
        <begin position="24"/>
        <end position="54"/>
    </location>
</feature>
<dbReference type="SUPFAM" id="SSF50156">
    <property type="entry name" value="PDZ domain-like"/>
    <property type="match status" value="3"/>
</dbReference>
<dbReference type="GO" id="GO:0006508">
    <property type="term" value="P:proteolysis"/>
    <property type="evidence" value="ECO:0007669"/>
    <property type="project" value="InterPro"/>
</dbReference>
<dbReference type="Pfam" id="PF13365">
    <property type="entry name" value="Trypsin_2"/>
    <property type="match status" value="2"/>
</dbReference>
<accession>A0A9P6UQU0</accession>
<dbReference type="InterPro" id="IPR036034">
    <property type="entry name" value="PDZ_sf"/>
</dbReference>
<feature type="region of interest" description="Disordered" evidence="2">
    <location>
        <begin position="1110"/>
        <end position="1129"/>
    </location>
</feature>
<dbReference type="InterPro" id="IPR043504">
    <property type="entry name" value="Peptidase_S1_PA_chymotrypsin"/>
</dbReference>
<feature type="compositionally biased region" description="Polar residues" evidence="2">
    <location>
        <begin position="25"/>
        <end position="38"/>
    </location>
</feature>
<dbReference type="PROSITE" id="PS50106">
    <property type="entry name" value="PDZ"/>
    <property type="match status" value="1"/>
</dbReference>
<comment type="similarity">
    <text evidence="1">Belongs to the peptidase S1C family.</text>
</comment>
<dbReference type="Proteomes" id="UP000823405">
    <property type="component" value="Unassembled WGS sequence"/>
</dbReference>
<dbReference type="EMBL" id="JAAAIN010000381">
    <property type="protein sequence ID" value="KAG0315325.1"/>
    <property type="molecule type" value="Genomic_DNA"/>
</dbReference>
<keyword evidence="5" id="KW-1185">Reference proteome</keyword>
<feature type="region of interest" description="Disordered" evidence="2">
    <location>
        <begin position="1135"/>
        <end position="1159"/>
    </location>
</feature>
<evidence type="ECO:0000256" key="2">
    <source>
        <dbReference type="SAM" id="MobiDB-lite"/>
    </source>
</evidence>
<dbReference type="InterPro" id="IPR001478">
    <property type="entry name" value="PDZ"/>
</dbReference>
<gene>
    <name evidence="4" type="ORF">BGZ97_008370</name>
</gene>